<gene>
    <name evidence="1" type="ORF">EGM181_18350</name>
</gene>
<sequence>MGLFSRKPPKKSTEGLSKKIKNETGYELREKLLETLLNYIKPNSKVFGIISFDYDSYLIFTDQYFLAVRENGRYLEEYSINEIDNIEYHQVFLKKEIIIEIRDNIYTFNKIADSETAEQVVNRVINQIQFNDYI</sequence>
<evidence type="ECO:0000313" key="2">
    <source>
        <dbReference type="Proteomes" id="UP000516696"/>
    </source>
</evidence>
<dbReference type="RefSeq" id="WP_192189574.1">
    <property type="nucleotide sequence ID" value="NZ_CP050486.1"/>
</dbReference>
<protein>
    <submittedName>
        <fullName evidence="1">Uncharacterized protein</fullName>
    </submittedName>
</protein>
<proteinExistence type="predicted"/>
<geneLocation type="plasmid" evidence="1 2">
    <name>pEGM181-2</name>
</geneLocation>
<dbReference type="EMBL" id="CP050486">
    <property type="protein sequence ID" value="QOG29274.1"/>
    <property type="molecule type" value="Genomic_DNA"/>
</dbReference>
<keyword evidence="1" id="KW-0614">Plasmid</keyword>
<name>A0AAE7MTE6_ENTGA</name>
<evidence type="ECO:0000313" key="1">
    <source>
        <dbReference type="EMBL" id="QOG29274.1"/>
    </source>
</evidence>
<dbReference type="Proteomes" id="UP000516696">
    <property type="component" value="Plasmid pEGM181-2"/>
</dbReference>
<accession>A0AAE7MTE6</accession>
<organism evidence="1 2">
    <name type="scientific">Enterococcus gallinarum</name>
    <dbReference type="NCBI Taxonomy" id="1353"/>
    <lineage>
        <taxon>Bacteria</taxon>
        <taxon>Bacillati</taxon>
        <taxon>Bacillota</taxon>
        <taxon>Bacilli</taxon>
        <taxon>Lactobacillales</taxon>
        <taxon>Enterococcaceae</taxon>
        <taxon>Enterococcus</taxon>
    </lineage>
</organism>
<reference evidence="1 2" key="1">
    <citation type="submission" date="2020-03" db="EMBL/GenBank/DDBJ databases">
        <title>Characterization of ganglioside-mimicking enterococci.</title>
        <authorList>
            <person name="Patry R.T."/>
            <person name="Nothaft H."/>
            <person name="Bridger R."/>
            <person name="Shajahan A."/>
            <person name="Huynh S."/>
            <person name="Sanchez S."/>
            <person name="Azadi P."/>
            <person name="Cooper K."/>
            <person name="Miller W.G."/>
            <person name="Parker C.T."/>
            <person name="Wells L."/>
            <person name="Szymanski C.M."/>
        </authorList>
    </citation>
    <scope>NUCLEOTIDE SEQUENCE [LARGE SCALE GENOMIC DNA]</scope>
    <source>
        <strain evidence="1 2">EGM181</strain>
        <plasmid evidence="1 2">pEGM181-2</plasmid>
    </source>
</reference>
<dbReference type="AlphaFoldDB" id="A0AAE7MTE6"/>